<dbReference type="OrthoDB" id="9832265at2"/>
<comment type="caution">
    <text evidence="1">The sequence shown here is derived from an EMBL/GenBank/DDBJ whole genome shotgun (WGS) entry which is preliminary data.</text>
</comment>
<dbReference type="Proteomes" id="UP000282312">
    <property type="component" value="Unassembled WGS sequence"/>
</dbReference>
<gene>
    <name evidence="1" type="ORF">DLJ59_25870</name>
</gene>
<accession>A0A3N9WE72</accession>
<reference evidence="1 2" key="1">
    <citation type="submission" date="2018-05" db="EMBL/GenBank/DDBJ databases">
        <title>Micromonospora from Atacama Desert.</title>
        <authorList>
            <person name="Carro L."/>
            <person name="Goodfellow M."/>
            <person name="Klenk H.-P."/>
        </authorList>
    </citation>
    <scope>NUCLEOTIDE SEQUENCE [LARGE SCALE GENOMIC DNA]</scope>
    <source>
        <strain evidence="1 2">LB39</strain>
    </source>
</reference>
<keyword evidence="2" id="KW-1185">Reference proteome</keyword>
<evidence type="ECO:0000313" key="1">
    <source>
        <dbReference type="EMBL" id="RQW99039.1"/>
    </source>
</evidence>
<proteinExistence type="predicted"/>
<dbReference type="EMBL" id="QGSZ01000279">
    <property type="protein sequence ID" value="RQW99039.1"/>
    <property type="molecule type" value="Genomic_DNA"/>
</dbReference>
<name>A0A3N9WE72_9ACTN</name>
<organism evidence="1 2">
    <name type="scientific">Micromonospora inaquosa</name>
    <dbReference type="NCBI Taxonomy" id="2203716"/>
    <lineage>
        <taxon>Bacteria</taxon>
        <taxon>Bacillati</taxon>
        <taxon>Actinomycetota</taxon>
        <taxon>Actinomycetes</taxon>
        <taxon>Micromonosporales</taxon>
        <taxon>Micromonosporaceae</taxon>
        <taxon>Micromonospora</taxon>
    </lineage>
</organism>
<dbReference type="RefSeq" id="WP_158630911.1">
    <property type="nucleotide sequence ID" value="NZ_QGSZ01000279.1"/>
</dbReference>
<evidence type="ECO:0000313" key="2">
    <source>
        <dbReference type="Proteomes" id="UP000282312"/>
    </source>
</evidence>
<dbReference type="AlphaFoldDB" id="A0A3N9WE72"/>
<protein>
    <submittedName>
        <fullName evidence="1">Uncharacterized protein</fullName>
    </submittedName>
</protein>
<sequence>MNHTSPRSRSDDARQQDTEPFVIMDWMQFRLAVGAALAHGPARVDRILFTTDGPALLTVVGDDGAVYQLTYDVNRARTWVIAVQAPGEVRRPVRGAACDEVGFRLAGGHPHLVYELLARAHHPTTIVRGTLADFPAQGPR</sequence>